<proteinExistence type="predicted"/>
<gene>
    <name evidence="1" type="ORF">NP493_402g00023</name>
</gene>
<dbReference type="EMBL" id="JAODUO010000403">
    <property type="protein sequence ID" value="KAK2181274.1"/>
    <property type="molecule type" value="Genomic_DNA"/>
</dbReference>
<reference evidence="1" key="1">
    <citation type="journal article" date="2023" name="Mol. Biol. Evol.">
        <title>Third-Generation Sequencing Reveals the Adaptive Role of the Epigenome in Three Deep-Sea Polychaetes.</title>
        <authorList>
            <person name="Perez M."/>
            <person name="Aroh O."/>
            <person name="Sun Y."/>
            <person name="Lan Y."/>
            <person name="Juniper S.K."/>
            <person name="Young C.R."/>
            <person name="Angers B."/>
            <person name="Qian P.Y."/>
        </authorList>
    </citation>
    <scope>NUCLEOTIDE SEQUENCE</scope>
    <source>
        <strain evidence="1">R07B-5</strain>
    </source>
</reference>
<evidence type="ECO:0000313" key="1">
    <source>
        <dbReference type="EMBL" id="KAK2181274.1"/>
    </source>
</evidence>
<comment type="caution">
    <text evidence="1">The sequence shown here is derived from an EMBL/GenBank/DDBJ whole genome shotgun (WGS) entry which is preliminary data.</text>
</comment>
<dbReference type="AlphaFoldDB" id="A0AAD9L1D9"/>
<accession>A0AAD9L1D9</accession>
<name>A0AAD9L1D9_RIDPI</name>
<organism evidence="1 2">
    <name type="scientific">Ridgeia piscesae</name>
    <name type="common">Tubeworm</name>
    <dbReference type="NCBI Taxonomy" id="27915"/>
    <lineage>
        <taxon>Eukaryota</taxon>
        <taxon>Metazoa</taxon>
        <taxon>Spiralia</taxon>
        <taxon>Lophotrochozoa</taxon>
        <taxon>Annelida</taxon>
        <taxon>Polychaeta</taxon>
        <taxon>Sedentaria</taxon>
        <taxon>Canalipalpata</taxon>
        <taxon>Sabellida</taxon>
        <taxon>Siboglinidae</taxon>
        <taxon>Ridgeia</taxon>
    </lineage>
</organism>
<protein>
    <submittedName>
        <fullName evidence="1">Uncharacterized protein</fullName>
    </submittedName>
</protein>
<evidence type="ECO:0000313" key="2">
    <source>
        <dbReference type="Proteomes" id="UP001209878"/>
    </source>
</evidence>
<keyword evidence="2" id="KW-1185">Reference proteome</keyword>
<sequence length="56" mass="6540">MTPNDERLNFHYVWRTVRHTETMVFSVKTCANAYIALSQDVSLHYVVVLGGWHNTM</sequence>
<dbReference type="Proteomes" id="UP001209878">
    <property type="component" value="Unassembled WGS sequence"/>
</dbReference>